<dbReference type="Gene3D" id="2.40.170.20">
    <property type="entry name" value="TonB-dependent receptor, beta-barrel domain"/>
    <property type="match status" value="1"/>
</dbReference>
<dbReference type="Gene3D" id="2.170.130.10">
    <property type="entry name" value="TonB-dependent receptor, plug domain"/>
    <property type="match status" value="1"/>
</dbReference>
<dbReference type="Pfam" id="PF07715">
    <property type="entry name" value="Plug"/>
    <property type="match status" value="1"/>
</dbReference>
<keyword evidence="6" id="KW-0472">Membrane</keyword>
<evidence type="ECO:0000256" key="7">
    <source>
        <dbReference type="ARBA" id="ARBA00023237"/>
    </source>
</evidence>
<keyword evidence="3" id="KW-1134">Transmembrane beta strand</keyword>
<dbReference type="GO" id="GO:0009279">
    <property type="term" value="C:cell outer membrane"/>
    <property type="evidence" value="ECO:0007669"/>
    <property type="project" value="UniProtKB-SubCell"/>
</dbReference>
<protein>
    <submittedName>
        <fullName evidence="10">TonB-dependent receptor</fullName>
    </submittedName>
</protein>
<proteinExistence type="predicted"/>
<dbReference type="PANTHER" id="PTHR30069">
    <property type="entry name" value="TONB-DEPENDENT OUTER MEMBRANE RECEPTOR"/>
    <property type="match status" value="1"/>
</dbReference>
<dbReference type="Pfam" id="PF14905">
    <property type="entry name" value="OMP_b-brl_3"/>
    <property type="match status" value="1"/>
</dbReference>
<feature type="domain" description="TonB-dependent receptor plug" evidence="8">
    <location>
        <begin position="46"/>
        <end position="139"/>
    </location>
</feature>
<evidence type="ECO:0000256" key="1">
    <source>
        <dbReference type="ARBA" id="ARBA00004571"/>
    </source>
</evidence>
<keyword evidence="2" id="KW-0813">Transport</keyword>
<keyword evidence="5" id="KW-0732">Signal</keyword>
<gene>
    <name evidence="10" type="ORF">GM418_22255</name>
</gene>
<feature type="domain" description="Outer membrane protein beta-barrel" evidence="9">
    <location>
        <begin position="405"/>
        <end position="639"/>
    </location>
</feature>
<name>A0A6I6K8A8_9BACT</name>
<dbReference type="InterPro" id="IPR012910">
    <property type="entry name" value="Plug_dom"/>
</dbReference>
<dbReference type="EMBL" id="CP046401">
    <property type="protein sequence ID" value="QGY46284.1"/>
    <property type="molecule type" value="Genomic_DNA"/>
</dbReference>
<dbReference type="Proteomes" id="UP000428260">
    <property type="component" value="Chromosome"/>
</dbReference>
<evidence type="ECO:0000256" key="3">
    <source>
        <dbReference type="ARBA" id="ARBA00022452"/>
    </source>
</evidence>
<dbReference type="AlphaFoldDB" id="A0A6I6K8A8"/>
<dbReference type="InterPro" id="IPR041700">
    <property type="entry name" value="OMP_b-brl_3"/>
</dbReference>
<comment type="subcellular location">
    <subcellularLocation>
        <location evidence="1">Cell outer membrane</location>
        <topology evidence="1">Multi-pass membrane protein</topology>
    </subcellularLocation>
</comment>
<keyword evidence="10" id="KW-0675">Receptor</keyword>
<evidence type="ECO:0000256" key="6">
    <source>
        <dbReference type="ARBA" id="ARBA00023136"/>
    </source>
</evidence>
<dbReference type="InterPro" id="IPR037066">
    <property type="entry name" value="Plug_dom_sf"/>
</dbReference>
<evidence type="ECO:0000256" key="5">
    <source>
        <dbReference type="ARBA" id="ARBA00022729"/>
    </source>
</evidence>
<reference evidence="10 11" key="1">
    <citation type="submission" date="2019-11" db="EMBL/GenBank/DDBJ databases">
        <authorList>
            <person name="Zheng R.K."/>
            <person name="Sun C.M."/>
        </authorList>
    </citation>
    <scope>NUCLEOTIDE SEQUENCE [LARGE SCALE GENOMIC DNA]</scope>
    <source>
        <strain evidence="10 11">WC007</strain>
    </source>
</reference>
<dbReference type="GO" id="GO:0044718">
    <property type="term" value="P:siderophore transmembrane transport"/>
    <property type="evidence" value="ECO:0007669"/>
    <property type="project" value="TreeGrafter"/>
</dbReference>
<evidence type="ECO:0000313" key="10">
    <source>
        <dbReference type="EMBL" id="QGY46284.1"/>
    </source>
</evidence>
<sequence length="662" mass="77018">MYFVRFFCGLALFAISIDAFSQSKLDSVQHIEEVKVVANRYKEIIPAQTLQGKELEQLNSYSVADAIRFFSGVQIKDYGGIGGLKTVNIRSMGTNHMGVFYNGVQLGNAQNGQIDLGKFSLENVEEISLYNGQKSEIFQSAKEFGSAGSIYLTTRRPRFEKGKDTNIKAAMRTGSFGLFNPSVLYEYKISEKINTTFSAEWINADGKYKFRYRRVTPSGELAYDTTAVRQNGDIDAVRLEGSLNGYLPSGFWKVQLYHYDSERGVPGAIVNNVWRNGERLWDNNSFIQGVYEQDFSPKLSSKLNMKYAVDLTHYINNDDKLIHVDNTYRQKELYFSWANKYALRKNWDISAAYDFQWNGLSEFINVSRTTHWFSAATAFTVANQLKIQASVLETIVNEENRERDTVPNKQVFTPAVFLSYQPFAATDLVFRAFYKKSFRMPTFNDLYYTDMGNAYLRPEYAEQYNLGFLYDINRENQVFESFHIGVDVYYNYVKDKIVAYPKGQQFRWTMLNLGEVDIRGIDLTTMATFLILNDWRLTTKLQYTYQEAIDITDPADTYYRDQIPYIPWHSGSAIAMLNWKSWSMNYSYIYVGERYNQQENIRYNYTQPWYTSDISFSKSLKMKDFSLKFSAEINNLLSQDYDVILNYPMPKRNYRFRMSIEI</sequence>
<evidence type="ECO:0000259" key="9">
    <source>
        <dbReference type="Pfam" id="PF14905"/>
    </source>
</evidence>
<organism evidence="10 11">
    <name type="scientific">Maribellus comscasis</name>
    <dbReference type="NCBI Taxonomy" id="2681766"/>
    <lineage>
        <taxon>Bacteria</taxon>
        <taxon>Pseudomonadati</taxon>
        <taxon>Bacteroidota</taxon>
        <taxon>Bacteroidia</taxon>
        <taxon>Marinilabiliales</taxon>
        <taxon>Prolixibacteraceae</taxon>
        <taxon>Maribellus</taxon>
    </lineage>
</organism>
<dbReference type="GO" id="GO:0015344">
    <property type="term" value="F:siderophore uptake transmembrane transporter activity"/>
    <property type="evidence" value="ECO:0007669"/>
    <property type="project" value="TreeGrafter"/>
</dbReference>
<keyword evidence="4" id="KW-0812">Transmembrane</keyword>
<accession>A0A6I6K8A8</accession>
<evidence type="ECO:0000313" key="11">
    <source>
        <dbReference type="Proteomes" id="UP000428260"/>
    </source>
</evidence>
<dbReference type="KEGG" id="mcos:GM418_22255"/>
<evidence type="ECO:0000256" key="2">
    <source>
        <dbReference type="ARBA" id="ARBA00022448"/>
    </source>
</evidence>
<dbReference type="SUPFAM" id="SSF56935">
    <property type="entry name" value="Porins"/>
    <property type="match status" value="1"/>
</dbReference>
<dbReference type="InterPro" id="IPR036942">
    <property type="entry name" value="Beta-barrel_TonB_sf"/>
</dbReference>
<evidence type="ECO:0000256" key="4">
    <source>
        <dbReference type="ARBA" id="ARBA00022692"/>
    </source>
</evidence>
<dbReference type="PANTHER" id="PTHR30069:SF29">
    <property type="entry name" value="HEMOGLOBIN AND HEMOGLOBIN-HAPTOGLOBIN-BINDING PROTEIN 1-RELATED"/>
    <property type="match status" value="1"/>
</dbReference>
<keyword evidence="11" id="KW-1185">Reference proteome</keyword>
<evidence type="ECO:0000259" key="8">
    <source>
        <dbReference type="Pfam" id="PF07715"/>
    </source>
</evidence>
<keyword evidence="7" id="KW-0998">Cell outer membrane</keyword>
<dbReference type="InterPro" id="IPR039426">
    <property type="entry name" value="TonB-dep_rcpt-like"/>
</dbReference>
<dbReference type="RefSeq" id="WP_158869421.1">
    <property type="nucleotide sequence ID" value="NZ_CP046401.1"/>
</dbReference>